<organism evidence="3 4">
    <name type="scientific">Magnetospirillum moscoviense</name>
    <dbReference type="NCBI Taxonomy" id="1437059"/>
    <lineage>
        <taxon>Bacteria</taxon>
        <taxon>Pseudomonadati</taxon>
        <taxon>Pseudomonadota</taxon>
        <taxon>Alphaproteobacteria</taxon>
        <taxon>Rhodospirillales</taxon>
        <taxon>Rhodospirillaceae</taxon>
        <taxon>Magnetospirillum</taxon>
    </lineage>
</organism>
<evidence type="ECO:0000259" key="2">
    <source>
        <dbReference type="Pfam" id="PF21697"/>
    </source>
</evidence>
<accession>A0A178MQ60</accession>
<dbReference type="GO" id="GO:0016462">
    <property type="term" value="F:pyrophosphatase activity"/>
    <property type="evidence" value="ECO:0007669"/>
    <property type="project" value="TreeGrafter"/>
</dbReference>
<dbReference type="SUPFAM" id="SSF109604">
    <property type="entry name" value="HD-domain/PDEase-like"/>
    <property type="match status" value="1"/>
</dbReference>
<dbReference type="InterPro" id="IPR048951">
    <property type="entry name" value="Ppx_C"/>
</dbReference>
<dbReference type="InterPro" id="IPR003695">
    <property type="entry name" value="Ppx_GppA_N"/>
</dbReference>
<dbReference type="CDD" id="cd24052">
    <property type="entry name" value="ASKHA_NBD_HpPPX-GppA-like"/>
    <property type="match status" value="1"/>
</dbReference>
<dbReference type="RefSeq" id="WP_068499978.1">
    <property type="nucleotide sequence ID" value="NZ_LWQU01000135.1"/>
</dbReference>
<dbReference type="SUPFAM" id="SSF53067">
    <property type="entry name" value="Actin-like ATPase domain"/>
    <property type="match status" value="2"/>
</dbReference>
<evidence type="ECO:0000313" key="3">
    <source>
        <dbReference type="EMBL" id="OAN50789.1"/>
    </source>
</evidence>
<dbReference type="InterPro" id="IPR050273">
    <property type="entry name" value="GppA/Ppx_hydrolase"/>
</dbReference>
<dbReference type="STRING" id="1437059.A6A05_11760"/>
<dbReference type="Pfam" id="PF02541">
    <property type="entry name" value="Ppx-GppA"/>
    <property type="match status" value="1"/>
</dbReference>
<name>A0A178MQ60_9PROT</name>
<dbReference type="EMBL" id="LWQU01000135">
    <property type="protein sequence ID" value="OAN50789.1"/>
    <property type="molecule type" value="Genomic_DNA"/>
</dbReference>
<dbReference type="PANTHER" id="PTHR30005:SF0">
    <property type="entry name" value="RETROGRADE REGULATION PROTEIN 2"/>
    <property type="match status" value="1"/>
</dbReference>
<dbReference type="Pfam" id="PF21697">
    <property type="entry name" value="Ppx_C"/>
    <property type="match status" value="1"/>
</dbReference>
<dbReference type="Gene3D" id="1.10.3210.10">
    <property type="entry name" value="Hypothetical protein af1432"/>
    <property type="match status" value="1"/>
</dbReference>
<gene>
    <name evidence="3" type="ORF">A6A05_11760</name>
</gene>
<dbReference type="PANTHER" id="PTHR30005">
    <property type="entry name" value="EXOPOLYPHOSPHATASE"/>
    <property type="match status" value="1"/>
</dbReference>
<evidence type="ECO:0000259" key="1">
    <source>
        <dbReference type="Pfam" id="PF02541"/>
    </source>
</evidence>
<comment type="caution">
    <text evidence="3">The sequence shown here is derived from an EMBL/GenBank/DDBJ whole genome shotgun (WGS) entry which is preliminary data.</text>
</comment>
<feature type="domain" description="Ppx/GppA phosphatase N-terminal" evidence="1">
    <location>
        <begin position="28"/>
        <end position="301"/>
    </location>
</feature>
<dbReference type="Gene3D" id="3.30.420.150">
    <property type="entry name" value="Exopolyphosphatase. Domain 2"/>
    <property type="match status" value="1"/>
</dbReference>
<reference evidence="3 4" key="1">
    <citation type="submission" date="2016-04" db="EMBL/GenBank/DDBJ databases">
        <title>Draft genome sequence of freshwater magnetotactic bacteria Magnetospirillum marisnigri SP-1 and Magnetospirillum moscoviense BB-1.</title>
        <authorList>
            <person name="Koziaeva V."/>
            <person name="Dziuba M.V."/>
            <person name="Ivanov T.M."/>
            <person name="Kuznetsov B."/>
            <person name="Grouzdev D.S."/>
        </authorList>
    </citation>
    <scope>NUCLEOTIDE SEQUENCE [LARGE SCALE GENOMIC DNA]</scope>
    <source>
        <strain evidence="3 4">BB-1</strain>
    </source>
</reference>
<sequence>MKIRRKQEPVGIIDIGSNSIRLCVYDGAARVPVPLFNEKAVCALGLGLGKTGRLNAEGVEQAMAAVGRFVALSRAMEVEWLDILATAAVRDANDGAEFVRRLEATYDVEVKVLSGGQEARLAAMGVMCGIPDADGVVADLGGGSLELVTIKGGDVGKHVTMPLGVLRMAEAAGDDRDKASELIEKHLKKVKWLAGGKGRALYAVGGAWRAIARICISQTHHPLTVLDTFSLEPREALRIIDLVATQSRKSMEKVPGVSKKRLAALPLAALLLDHIIRATSPSRLVFSIYGMREGQFFKRLPERLKVQDPLISVCRNLALMNARFPEHGDELMSWTGALFPEDGPRESKLRHAACLASDIFWNEHPDYRAEQAFLKVLRLPFMGVPHRDRVALAYTILVRYQGADDGPHGEMAVQMLDEAELRRCRLAGLALRLAHTVSGGAPNLLKQTRLIADKGELVLEVPPGHPAALLENDRTFDRLARAMDCERLVLRRGNGA</sequence>
<dbReference type="InterPro" id="IPR043129">
    <property type="entry name" value="ATPase_NBD"/>
</dbReference>
<proteinExistence type="predicted"/>
<dbReference type="Gene3D" id="3.30.420.40">
    <property type="match status" value="1"/>
</dbReference>
<keyword evidence="4" id="KW-1185">Reference proteome</keyword>
<feature type="domain" description="Exopolyphosphatase C-terminal" evidence="2">
    <location>
        <begin position="310"/>
        <end position="480"/>
    </location>
</feature>
<dbReference type="AlphaFoldDB" id="A0A178MQ60"/>
<evidence type="ECO:0000313" key="4">
    <source>
        <dbReference type="Proteomes" id="UP000078543"/>
    </source>
</evidence>
<dbReference type="Proteomes" id="UP000078543">
    <property type="component" value="Unassembled WGS sequence"/>
</dbReference>
<protein>
    <submittedName>
        <fullName evidence="3">Exopolyphosphatase</fullName>
    </submittedName>
</protein>
<dbReference type="OrthoDB" id="3698573at2"/>